<feature type="transmembrane region" description="Helical" evidence="1">
    <location>
        <begin position="6"/>
        <end position="24"/>
    </location>
</feature>
<keyword evidence="1" id="KW-0472">Membrane</keyword>
<sequence>MSIVIYFLVGLYAVLTGIAGAVKWRQTGIRLQPVLFVFVSFTMLVALFIPNKNIMFIILIAASVLMHILAVAEGLLTNGKLTPSHHLIRFIFHLSLVLLIYKYIV</sequence>
<name>A0ABQ2NT58_9BACI</name>
<feature type="transmembrane region" description="Helical" evidence="1">
    <location>
        <begin position="55"/>
        <end position="75"/>
    </location>
</feature>
<keyword evidence="1" id="KW-0812">Transmembrane</keyword>
<dbReference type="Proteomes" id="UP000641206">
    <property type="component" value="Unassembled WGS sequence"/>
</dbReference>
<gene>
    <name evidence="2" type="ORF">GCM10011346_14420</name>
</gene>
<dbReference type="RefSeq" id="WP_188733764.1">
    <property type="nucleotide sequence ID" value="NZ_BMLW01000003.1"/>
</dbReference>
<comment type="caution">
    <text evidence="2">The sequence shown here is derived from an EMBL/GenBank/DDBJ whole genome shotgun (WGS) entry which is preliminary data.</text>
</comment>
<keyword evidence="3" id="KW-1185">Reference proteome</keyword>
<feature type="transmembrane region" description="Helical" evidence="1">
    <location>
        <begin position="31"/>
        <end position="49"/>
    </location>
</feature>
<dbReference type="EMBL" id="BMLW01000003">
    <property type="protein sequence ID" value="GGP09610.1"/>
    <property type="molecule type" value="Genomic_DNA"/>
</dbReference>
<keyword evidence="1" id="KW-1133">Transmembrane helix</keyword>
<protein>
    <submittedName>
        <fullName evidence="2">Uncharacterized protein</fullName>
    </submittedName>
</protein>
<organism evidence="2 3">
    <name type="scientific">Oceanobacillus neutriphilus</name>
    <dbReference type="NCBI Taxonomy" id="531815"/>
    <lineage>
        <taxon>Bacteria</taxon>
        <taxon>Bacillati</taxon>
        <taxon>Bacillota</taxon>
        <taxon>Bacilli</taxon>
        <taxon>Bacillales</taxon>
        <taxon>Bacillaceae</taxon>
        <taxon>Oceanobacillus</taxon>
    </lineage>
</organism>
<proteinExistence type="predicted"/>
<feature type="transmembrane region" description="Helical" evidence="1">
    <location>
        <begin position="87"/>
        <end position="104"/>
    </location>
</feature>
<evidence type="ECO:0000313" key="2">
    <source>
        <dbReference type="EMBL" id="GGP09610.1"/>
    </source>
</evidence>
<evidence type="ECO:0000256" key="1">
    <source>
        <dbReference type="SAM" id="Phobius"/>
    </source>
</evidence>
<reference evidence="3" key="1">
    <citation type="journal article" date="2019" name="Int. J. Syst. Evol. Microbiol.">
        <title>The Global Catalogue of Microorganisms (GCM) 10K type strain sequencing project: providing services to taxonomists for standard genome sequencing and annotation.</title>
        <authorList>
            <consortium name="The Broad Institute Genomics Platform"/>
            <consortium name="The Broad Institute Genome Sequencing Center for Infectious Disease"/>
            <person name="Wu L."/>
            <person name="Ma J."/>
        </authorList>
    </citation>
    <scope>NUCLEOTIDE SEQUENCE [LARGE SCALE GENOMIC DNA]</scope>
    <source>
        <strain evidence="3">CGMCC 1.7693</strain>
    </source>
</reference>
<evidence type="ECO:0000313" key="3">
    <source>
        <dbReference type="Proteomes" id="UP000641206"/>
    </source>
</evidence>
<accession>A0ABQ2NT58</accession>